<evidence type="ECO:0000313" key="1">
    <source>
        <dbReference type="EMBL" id="MBO9203819.1"/>
    </source>
</evidence>
<reference evidence="1 2" key="1">
    <citation type="submission" date="2021-03" db="EMBL/GenBank/DDBJ databases">
        <title>Assistant Professor.</title>
        <authorList>
            <person name="Huq M.A."/>
        </authorList>
    </citation>
    <scope>NUCLEOTIDE SEQUENCE [LARGE SCALE GENOMIC DNA]</scope>
    <source>
        <strain evidence="1 2">MAH-29</strain>
    </source>
</reference>
<evidence type="ECO:0008006" key="3">
    <source>
        <dbReference type="Google" id="ProtNLM"/>
    </source>
</evidence>
<proteinExistence type="predicted"/>
<protein>
    <recommendedName>
        <fullName evidence="3">Outer membrane protein beta-barrel domain-containing protein</fullName>
    </recommendedName>
</protein>
<dbReference type="RefSeq" id="WP_209141871.1">
    <property type="nucleotide sequence ID" value="NZ_JAGHKO010000011.1"/>
</dbReference>
<accession>A0ABS3Z0X2</accession>
<comment type="caution">
    <text evidence="1">The sequence shown here is derived from an EMBL/GenBank/DDBJ whole genome shotgun (WGS) entry which is preliminary data.</text>
</comment>
<dbReference type="EMBL" id="JAGHKO010000011">
    <property type="protein sequence ID" value="MBO9203819.1"/>
    <property type="molecule type" value="Genomic_DNA"/>
</dbReference>
<sequence length="70" mass="7837">MRRFFKAAFVVAAFTVNNDANAQERFSISVKGSFFQKPPGDGFKDLAFGGRANTHNMITEIEVGLKYMLM</sequence>
<gene>
    <name evidence="1" type="ORF">J7I42_26280</name>
</gene>
<organism evidence="1 2">
    <name type="scientific">Niastella soli</name>
    <dbReference type="NCBI Taxonomy" id="2821487"/>
    <lineage>
        <taxon>Bacteria</taxon>
        <taxon>Pseudomonadati</taxon>
        <taxon>Bacteroidota</taxon>
        <taxon>Chitinophagia</taxon>
        <taxon>Chitinophagales</taxon>
        <taxon>Chitinophagaceae</taxon>
        <taxon>Niastella</taxon>
    </lineage>
</organism>
<name>A0ABS3Z0X2_9BACT</name>
<keyword evidence="2" id="KW-1185">Reference proteome</keyword>
<dbReference type="Proteomes" id="UP000677244">
    <property type="component" value="Unassembled WGS sequence"/>
</dbReference>
<evidence type="ECO:0000313" key="2">
    <source>
        <dbReference type="Proteomes" id="UP000677244"/>
    </source>
</evidence>